<dbReference type="PANTHER" id="PTHR31988:SF15">
    <property type="entry name" value="ESTERASE, PUTATIVE (DUF303)-RELATED"/>
    <property type="match status" value="1"/>
</dbReference>
<dbReference type="GO" id="GO:0016787">
    <property type="term" value="F:hydrolase activity"/>
    <property type="evidence" value="ECO:0007669"/>
    <property type="project" value="UniProtKB-KW"/>
</dbReference>
<gene>
    <name evidence="4" type="ORF">LUZ63_011582</name>
</gene>
<feature type="domain" description="Sialate O-acetylesterase" evidence="3">
    <location>
        <begin position="32"/>
        <end position="261"/>
    </location>
</feature>
<dbReference type="PANTHER" id="PTHR31988">
    <property type="entry name" value="ESTERASE, PUTATIVE (DUF303)-RELATED"/>
    <property type="match status" value="1"/>
</dbReference>
<dbReference type="Proteomes" id="UP001151287">
    <property type="component" value="Unassembled WGS sequence"/>
</dbReference>
<name>A0A9Q0CIZ8_9POAL</name>
<protein>
    <recommendedName>
        <fullName evidence="3">Sialate O-acetylesterase domain-containing protein</fullName>
    </recommendedName>
</protein>
<accession>A0A9Q0CIZ8</accession>
<dbReference type="AlphaFoldDB" id="A0A9Q0CIZ8"/>
<organism evidence="4 5">
    <name type="scientific">Rhynchospora breviuscula</name>
    <dbReference type="NCBI Taxonomy" id="2022672"/>
    <lineage>
        <taxon>Eukaryota</taxon>
        <taxon>Viridiplantae</taxon>
        <taxon>Streptophyta</taxon>
        <taxon>Embryophyta</taxon>
        <taxon>Tracheophyta</taxon>
        <taxon>Spermatophyta</taxon>
        <taxon>Magnoliopsida</taxon>
        <taxon>Liliopsida</taxon>
        <taxon>Poales</taxon>
        <taxon>Cyperaceae</taxon>
        <taxon>Cyperoideae</taxon>
        <taxon>Rhynchosporeae</taxon>
        <taxon>Rhynchospora</taxon>
    </lineage>
</organism>
<dbReference type="Pfam" id="PF03629">
    <property type="entry name" value="SASA"/>
    <property type="match status" value="1"/>
</dbReference>
<reference evidence="4" key="1">
    <citation type="journal article" date="2022" name="Cell">
        <title>Repeat-based holocentromeres influence genome architecture and karyotype evolution.</title>
        <authorList>
            <person name="Hofstatter P.G."/>
            <person name="Thangavel G."/>
            <person name="Lux T."/>
            <person name="Neumann P."/>
            <person name="Vondrak T."/>
            <person name="Novak P."/>
            <person name="Zhang M."/>
            <person name="Costa L."/>
            <person name="Castellani M."/>
            <person name="Scott A."/>
            <person name="Toegelov H."/>
            <person name="Fuchs J."/>
            <person name="Mata-Sucre Y."/>
            <person name="Dias Y."/>
            <person name="Vanzela A.L.L."/>
            <person name="Huettel B."/>
            <person name="Almeida C.C.S."/>
            <person name="Simkova H."/>
            <person name="Souza G."/>
            <person name="Pedrosa-Harand A."/>
            <person name="Macas J."/>
            <person name="Mayer K.F.X."/>
            <person name="Houben A."/>
            <person name="Marques A."/>
        </authorList>
    </citation>
    <scope>NUCLEOTIDE SEQUENCE</scope>
    <source>
        <strain evidence="4">RhyBre1mFocal</strain>
    </source>
</reference>
<evidence type="ECO:0000256" key="1">
    <source>
        <dbReference type="ARBA" id="ARBA00022801"/>
    </source>
</evidence>
<dbReference type="EMBL" id="JAMQYH010000003">
    <property type="protein sequence ID" value="KAJ1694884.1"/>
    <property type="molecule type" value="Genomic_DNA"/>
</dbReference>
<dbReference type="Gene3D" id="3.40.50.1110">
    <property type="entry name" value="SGNH hydrolase"/>
    <property type="match status" value="1"/>
</dbReference>
<keyword evidence="5" id="KW-1185">Reference proteome</keyword>
<evidence type="ECO:0000256" key="2">
    <source>
        <dbReference type="SAM" id="SignalP"/>
    </source>
</evidence>
<evidence type="ECO:0000259" key="3">
    <source>
        <dbReference type="Pfam" id="PF03629"/>
    </source>
</evidence>
<evidence type="ECO:0000313" key="4">
    <source>
        <dbReference type="EMBL" id="KAJ1694884.1"/>
    </source>
</evidence>
<keyword evidence="2" id="KW-0732">Signal</keyword>
<proteinExistence type="predicted"/>
<dbReference type="OrthoDB" id="42638at2759"/>
<keyword evidence="1" id="KW-0378">Hydrolase</keyword>
<sequence>MSLALSFLLLMAISQRSVSDPTASNSSDSRKLIFILAGQSNMAGRGGVYENKWDHVVPTESGPHQSILRLNAARVWQEACEPLHADIDVHRTCGVGPGMVFANWVREPAKQAGWGLIGLVPCAVGGTRIREWAQGTVLYQQMIDRIKAALASGGKIGAVLWYQGESDTVKYEDAYSYGALLKKLINDLRVDLNLPNLLFIQVGLASGEGPYMKIVRKAQKEIRLPNVKYVDALGLKLESDHLHLTTQSQVQLGIMLADSYLDSGLNGDGDSSQASWNKTKLKLLHALLLSLFSIL</sequence>
<feature type="signal peptide" evidence="2">
    <location>
        <begin position="1"/>
        <end position="19"/>
    </location>
</feature>
<comment type="caution">
    <text evidence="4">The sequence shown here is derived from an EMBL/GenBank/DDBJ whole genome shotgun (WGS) entry which is preliminary data.</text>
</comment>
<dbReference type="InterPro" id="IPR052940">
    <property type="entry name" value="Carb_Esterase_6"/>
</dbReference>
<dbReference type="InterPro" id="IPR036514">
    <property type="entry name" value="SGNH_hydro_sf"/>
</dbReference>
<evidence type="ECO:0000313" key="5">
    <source>
        <dbReference type="Proteomes" id="UP001151287"/>
    </source>
</evidence>
<feature type="chain" id="PRO_5040233518" description="Sialate O-acetylesterase domain-containing protein" evidence="2">
    <location>
        <begin position="20"/>
        <end position="295"/>
    </location>
</feature>
<dbReference type="SUPFAM" id="SSF52266">
    <property type="entry name" value="SGNH hydrolase"/>
    <property type="match status" value="1"/>
</dbReference>
<dbReference type="InterPro" id="IPR005181">
    <property type="entry name" value="SASA"/>
</dbReference>